<proteinExistence type="predicted"/>
<dbReference type="OrthoDB" id="6717446at2"/>
<feature type="region of interest" description="Disordered" evidence="1">
    <location>
        <begin position="38"/>
        <end position="62"/>
    </location>
</feature>
<evidence type="ECO:0008006" key="5">
    <source>
        <dbReference type="Google" id="ProtNLM"/>
    </source>
</evidence>
<name>A0A4Y7XAH9_9GAMM</name>
<sequence>MRLFLLATTLSLGVTTAHAGLFDTLNAVSQIAANVSSSGKVTTNATPSTPTTTSSTTPISTSTLSQMDCPALEVAALNGTRELELVKANIQQIDSLNNNPQYQQQKAASSAIGALGSLLASKGGKTGEYAQAAQQLGNAGATSPDLDLDTQLALGKKYMTDLDNIRIYQKHKKCS</sequence>
<organism evidence="3 4">
    <name type="scientific">Alkanindiges illinoisensis</name>
    <dbReference type="NCBI Taxonomy" id="197183"/>
    <lineage>
        <taxon>Bacteria</taxon>
        <taxon>Pseudomonadati</taxon>
        <taxon>Pseudomonadota</taxon>
        <taxon>Gammaproteobacteria</taxon>
        <taxon>Moraxellales</taxon>
        <taxon>Moraxellaceae</taxon>
        <taxon>Alkanindiges</taxon>
    </lineage>
</organism>
<protein>
    <recommendedName>
        <fullName evidence="5">DUF2501 domain-containing protein</fullName>
    </recommendedName>
</protein>
<evidence type="ECO:0000313" key="3">
    <source>
        <dbReference type="EMBL" id="TEU25054.1"/>
    </source>
</evidence>
<dbReference type="Proteomes" id="UP000297834">
    <property type="component" value="Unassembled WGS sequence"/>
</dbReference>
<evidence type="ECO:0000313" key="4">
    <source>
        <dbReference type="Proteomes" id="UP000297834"/>
    </source>
</evidence>
<keyword evidence="2" id="KW-0732">Signal</keyword>
<reference evidence="3 4" key="1">
    <citation type="submission" date="2019-03" db="EMBL/GenBank/DDBJ databases">
        <title>Alkanindiges illinoisensis: a potential pathogenic isolated from ascites of a gastric cancer patient with abdominal metastasis.</title>
        <authorList>
            <person name="Hu X."/>
            <person name="Yang B."/>
            <person name="Yan X."/>
            <person name="Lin L."/>
            <person name="Zhao H."/>
            <person name="Zhou F."/>
            <person name="Su B."/>
            <person name="Chen J."/>
            <person name="Rui Y."/>
            <person name="Wang Q."/>
            <person name="Zheng L."/>
        </authorList>
    </citation>
    <scope>NUCLEOTIDE SEQUENCE [LARGE SCALE GENOMIC DNA]</scope>
    <source>
        <strain evidence="3 4">NFYY 23406</strain>
    </source>
</reference>
<dbReference type="RefSeq" id="WP_134244967.1">
    <property type="nucleotide sequence ID" value="NZ_SNTY01000047.1"/>
</dbReference>
<evidence type="ECO:0000256" key="1">
    <source>
        <dbReference type="SAM" id="MobiDB-lite"/>
    </source>
</evidence>
<gene>
    <name evidence="3" type="ORF">E2B99_10920</name>
</gene>
<accession>A0A4Y7XAH9</accession>
<feature type="compositionally biased region" description="Low complexity" evidence="1">
    <location>
        <begin position="42"/>
        <end position="62"/>
    </location>
</feature>
<dbReference type="EMBL" id="SNTY01000047">
    <property type="protein sequence ID" value="TEU25054.1"/>
    <property type="molecule type" value="Genomic_DNA"/>
</dbReference>
<feature type="signal peptide" evidence="2">
    <location>
        <begin position="1"/>
        <end position="19"/>
    </location>
</feature>
<keyword evidence="4" id="KW-1185">Reference proteome</keyword>
<comment type="caution">
    <text evidence="3">The sequence shown here is derived from an EMBL/GenBank/DDBJ whole genome shotgun (WGS) entry which is preliminary data.</text>
</comment>
<evidence type="ECO:0000256" key="2">
    <source>
        <dbReference type="SAM" id="SignalP"/>
    </source>
</evidence>
<dbReference type="STRING" id="1120977.GCA_000619845_01884"/>
<dbReference type="AlphaFoldDB" id="A0A4Y7XAH9"/>
<feature type="chain" id="PRO_5021397533" description="DUF2501 domain-containing protein" evidence="2">
    <location>
        <begin position="20"/>
        <end position="175"/>
    </location>
</feature>